<dbReference type="PROSITE" id="PS00519">
    <property type="entry name" value="HTH_ASNC_1"/>
    <property type="match status" value="1"/>
</dbReference>
<organism evidence="5 6">
    <name type="scientific">Streptomyces sirii</name>
    <dbReference type="NCBI Taxonomy" id="3127701"/>
    <lineage>
        <taxon>Bacteria</taxon>
        <taxon>Bacillati</taxon>
        <taxon>Actinomycetota</taxon>
        <taxon>Actinomycetes</taxon>
        <taxon>Kitasatosporales</taxon>
        <taxon>Streptomycetaceae</taxon>
        <taxon>Streptomyces</taxon>
    </lineage>
</organism>
<protein>
    <submittedName>
        <fullName evidence="5">Lrp/AsnC family transcriptional regulator</fullName>
    </submittedName>
</protein>
<dbReference type="PROSITE" id="PS50956">
    <property type="entry name" value="HTH_ASNC_2"/>
    <property type="match status" value="1"/>
</dbReference>
<dbReference type="SUPFAM" id="SSF54909">
    <property type="entry name" value="Dimeric alpha+beta barrel"/>
    <property type="match status" value="1"/>
</dbReference>
<dbReference type="InterPro" id="IPR036390">
    <property type="entry name" value="WH_DNA-bd_sf"/>
</dbReference>
<dbReference type="Gene3D" id="1.10.10.10">
    <property type="entry name" value="Winged helix-like DNA-binding domain superfamily/Winged helix DNA-binding domain"/>
    <property type="match status" value="1"/>
</dbReference>
<dbReference type="InterPro" id="IPR019885">
    <property type="entry name" value="Tscrpt_reg_HTH_AsnC-type_CS"/>
</dbReference>
<dbReference type="Proteomes" id="UP001626628">
    <property type="component" value="Chromosome"/>
</dbReference>
<dbReference type="InterPro" id="IPR036388">
    <property type="entry name" value="WH-like_DNA-bd_sf"/>
</dbReference>
<keyword evidence="2" id="KW-0238">DNA-binding</keyword>
<dbReference type="InterPro" id="IPR000485">
    <property type="entry name" value="AsnC-type_HTH_dom"/>
</dbReference>
<dbReference type="PANTHER" id="PTHR30154:SF53">
    <property type="entry name" value="HTH-TYPE TRANSCRIPTIONAL REGULATOR LRPC"/>
    <property type="match status" value="1"/>
</dbReference>
<dbReference type="SMART" id="SM00344">
    <property type="entry name" value="HTH_ASNC"/>
    <property type="match status" value="1"/>
</dbReference>
<dbReference type="RefSeq" id="WP_399149304.1">
    <property type="nucleotide sequence ID" value="NZ_CP147982.1"/>
</dbReference>
<evidence type="ECO:0000256" key="3">
    <source>
        <dbReference type="ARBA" id="ARBA00023163"/>
    </source>
</evidence>
<accession>A0ABZ2QXS2</accession>
<feature type="domain" description="HTH asnC-type" evidence="4">
    <location>
        <begin position="4"/>
        <end position="65"/>
    </location>
</feature>
<evidence type="ECO:0000313" key="5">
    <source>
        <dbReference type="EMBL" id="WXK81373.1"/>
    </source>
</evidence>
<dbReference type="InterPro" id="IPR019887">
    <property type="entry name" value="Tscrpt_reg_AsnC/Lrp_C"/>
</dbReference>
<dbReference type="SUPFAM" id="SSF46785">
    <property type="entry name" value="Winged helix' DNA-binding domain"/>
    <property type="match status" value="1"/>
</dbReference>
<dbReference type="InterPro" id="IPR019888">
    <property type="entry name" value="Tscrpt_reg_AsnC-like"/>
</dbReference>
<dbReference type="InterPro" id="IPR011991">
    <property type="entry name" value="ArsR-like_HTH"/>
</dbReference>
<dbReference type="PANTHER" id="PTHR30154">
    <property type="entry name" value="LEUCINE-RESPONSIVE REGULATORY PROTEIN"/>
    <property type="match status" value="1"/>
</dbReference>
<evidence type="ECO:0000259" key="4">
    <source>
        <dbReference type="PROSITE" id="PS50956"/>
    </source>
</evidence>
<gene>
    <name evidence="5" type="ORF">WAB15_00585</name>
</gene>
<dbReference type="Pfam" id="PF13404">
    <property type="entry name" value="HTH_AsnC-type"/>
    <property type="match status" value="1"/>
</dbReference>
<evidence type="ECO:0000256" key="1">
    <source>
        <dbReference type="ARBA" id="ARBA00023015"/>
    </source>
</evidence>
<dbReference type="Gene3D" id="3.30.70.920">
    <property type="match status" value="1"/>
</dbReference>
<reference evidence="5 6" key="1">
    <citation type="submission" date="2024-03" db="EMBL/GenBank/DDBJ databases">
        <title>The complete genome of Streptomyces sirii sp.nov.</title>
        <authorList>
            <person name="Zakalyukina Y.V."/>
            <person name="Belik A.R."/>
            <person name="Biryukov M.V."/>
            <person name="Baturina O.A."/>
            <person name="Kabilov M.R."/>
        </authorList>
    </citation>
    <scope>NUCLEOTIDE SEQUENCE [LARGE SCALE GENOMIC DNA]</scope>
    <source>
        <strain evidence="5 6">BP-8</strain>
    </source>
</reference>
<dbReference type="CDD" id="cd00090">
    <property type="entry name" value="HTH_ARSR"/>
    <property type="match status" value="1"/>
</dbReference>
<evidence type="ECO:0000256" key="2">
    <source>
        <dbReference type="ARBA" id="ARBA00023125"/>
    </source>
</evidence>
<name>A0ABZ2QXS2_9ACTN</name>
<keyword evidence="1" id="KW-0805">Transcription regulation</keyword>
<keyword evidence="6" id="KW-1185">Reference proteome</keyword>
<keyword evidence="3" id="KW-0804">Transcription</keyword>
<dbReference type="Pfam" id="PF01037">
    <property type="entry name" value="AsnC_trans_reg"/>
    <property type="match status" value="1"/>
</dbReference>
<proteinExistence type="predicted"/>
<dbReference type="InterPro" id="IPR011008">
    <property type="entry name" value="Dimeric_a/b-barrel"/>
</dbReference>
<dbReference type="PRINTS" id="PR00033">
    <property type="entry name" value="HTHASNC"/>
</dbReference>
<sequence>MESLDEIDRAILELLQTDGRLTGAEVGRRVGLSQPAAGARIQRLEKNGVITAYRAVVAPAAVGLHIHAVVRLRTTHAQLHQALTLAARTPEVVSTLRVTGEDCLLFDVHCSHAERLEQVVDSLARYGPVTTSLVLRSYPPKSLPTAP</sequence>
<dbReference type="EMBL" id="CP147982">
    <property type="protein sequence ID" value="WXK81373.1"/>
    <property type="molecule type" value="Genomic_DNA"/>
</dbReference>
<evidence type="ECO:0000313" key="6">
    <source>
        <dbReference type="Proteomes" id="UP001626628"/>
    </source>
</evidence>